<organism evidence="1 3">
    <name type="scientific">Didymodactylos carnosus</name>
    <dbReference type="NCBI Taxonomy" id="1234261"/>
    <lineage>
        <taxon>Eukaryota</taxon>
        <taxon>Metazoa</taxon>
        <taxon>Spiralia</taxon>
        <taxon>Gnathifera</taxon>
        <taxon>Rotifera</taxon>
        <taxon>Eurotatoria</taxon>
        <taxon>Bdelloidea</taxon>
        <taxon>Philodinida</taxon>
        <taxon>Philodinidae</taxon>
        <taxon>Didymodactylos</taxon>
    </lineage>
</organism>
<dbReference type="EMBL" id="CAJNOQ010014461">
    <property type="protein sequence ID" value="CAF1342065.1"/>
    <property type="molecule type" value="Genomic_DNA"/>
</dbReference>
<evidence type="ECO:0000313" key="1">
    <source>
        <dbReference type="EMBL" id="CAF1342065.1"/>
    </source>
</evidence>
<dbReference type="Gene3D" id="2.60.120.260">
    <property type="entry name" value="Galactose-binding domain-like"/>
    <property type="match status" value="1"/>
</dbReference>
<gene>
    <name evidence="1" type="ORF">GPM918_LOCUS30481</name>
    <name evidence="2" type="ORF">SRO942_LOCUS31098</name>
</gene>
<proteinExistence type="predicted"/>
<keyword evidence="3" id="KW-1185">Reference proteome</keyword>
<dbReference type="EMBL" id="CAJOBC010059390">
    <property type="protein sequence ID" value="CAF4204063.1"/>
    <property type="molecule type" value="Genomic_DNA"/>
</dbReference>
<comment type="caution">
    <text evidence="1">The sequence shown here is derived from an EMBL/GenBank/DDBJ whole genome shotgun (WGS) entry which is preliminary data.</text>
</comment>
<reference evidence="1" key="1">
    <citation type="submission" date="2021-02" db="EMBL/GenBank/DDBJ databases">
        <authorList>
            <person name="Nowell W R."/>
        </authorList>
    </citation>
    <scope>NUCLEOTIDE SEQUENCE</scope>
</reference>
<protein>
    <submittedName>
        <fullName evidence="1">Uncharacterized protein</fullName>
    </submittedName>
</protein>
<name>A0A815GMF3_9BILA</name>
<accession>A0A815GMF3</accession>
<dbReference type="AlphaFoldDB" id="A0A815GMF3"/>
<dbReference type="OrthoDB" id="10589624at2759"/>
<evidence type="ECO:0000313" key="3">
    <source>
        <dbReference type="Proteomes" id="UP000663829"/>
    </source>
</evidence>
<dbReference type="Proteomes" id="UP000681722">
    <property type="component" value="Unassembled WGS sequence"/>
</dbReference>
<evidence type="ECO:0000313" key="2">
    <source>
        <dbReference type="EMBL" id="CAF4204063.1"/>
    </source>
</evidence>
<sequence>MGSNLGSQSFTSYTYTFPATRTQYVLCFGFSNAPGQFNLDDVSVASIVGGTNLLTNGGFESSSSSYPGWTATGSSYNSNFEIETSPVHTGLYSFHNGVSTMAYLGQSFAATIGTTYNTELRNESVYIPETETGRVGSDCLGSG</sequence>
<dbReference type="Proteomes" id="UP000663829">
    <property type="component" value="Unassembled WGS sequence"/>
</dbReference>